<organism evidence="6 7">
    <name type="scientific">Tribonema minus</name>
    <dbReference type="NCBI Taxonomy" id="303371"/>
    <lineage>
        <taxon>Eukaryota</taxon>
        <taxon>Sar</taxon>
        <taxon>Stramenopiles</taxon>
        <taxon>Ochrophyta</taxon>
        <taxon>PX clade</taxon>
        <taxon>Xanthophyceae</taxon>
        <taxon>Tribonematales</taxon>
        <taxon>Tribonemataceae</taxon>
        <taxon>Tribonema</taxon>
    </lineage>
</organism>
<dbReference type="SUPFAM" id="SSF54001">
    <property type="entry name" value="Cysteine proteinases"/>
    <property type="match status" value="1"/>
</dbReference>
<feature type="transmembrane region" description="Helical" evidence="3">
    <location>
        <begin position="389"/>
        <end position="411"/>
    </location>
</feature>
<evidence type="ECO:0000256" key="3">
    <source>
        <dbReference type="SAM" id="Phobius"/>
    </source>
</evidence>
<evidence type="ECO:0000259" key="5">
    <source>
        <dbReference type="SMART" id="SM00645"/>
    </source>
</evidence>
<dbReference type="GO" id="GO:0008234">
    <property type="term" value="F:cysteine-type peptidase activity"/>
    <property type="evidence" value="ECO:0007669"/>
    <property type="project" value="InterPro"/>
</dbReference>
<dbReference type="InterPro" id="IPR038765">
    <property type="entry name" value="Papain-like_cys_pep_sf"/>
</dbReference>
<sequence length="430" mass="45399">MAALAVVAALVVGAKAGLNSRCNCERRLPQLDALEYGNASPSVVDGFRPANFDWSNVAGTNYLVPSWNQHIPTYCGSCYAHGTLASVQDRIKVAKGAQLPDIMLARQSFLNCAPSYGFGSGCHGGDPSDIFGFMHDVGLPDETCNNYVANTTDTCTAEAMCMNCMVVDDEGTKECWPVEQFTRYRVKEFGKVVGEDAIMAEVFQRGPVVCGFVSDEAFDFGYRGGVWRGVSAKQTPDDINHDVEVTGWGVTEEGVKFWQARNSWGTYWGEGGFFKIERGANLNLFESECYFAVVDVTDEARVRGGALVGSMYGLVEKPPAAARESLAFAESLAGLDWSSPNFSVPSGLPSAAALSIAAAGAVAAAAAMRETGGGGGSAAQHAQLLPGGAAAAILLVFAAAAALAAAMGAALRLRRRWGGHAAYEPIEVRV</sequence>
<dbReference type="GO" id="GO:0006508">
    <property type="term" value="P:proteolysis"/>
    <property type="evidence" value="ECO:0007669"/>
    <property type="project" value="InterPro"/>
</dbReference>
<dbReference type="Gene3D" id="3.90.70.10">
    <property type="entry name" value="Cysteine proteinases"/>
    <property type="match status" value="1"/>
</dbReference>
<dbReference type="Pfam" id="PF00112">
    <property type="entry name" value="Peptidase_C1"/>
    <property type="match status" value="1"/>
</dbReference>
<dbReference type="EMBL" id="JAFCMP010000047">
    <property type="protein sequence ID" value="KAG5189598.1"/>
    <property type="molecule type" value="Genomic_DNA"/>
</dbReference>
<keyword evidence="3" id="KW-1133">Transmembrane helix</keyword>
<keyword evidence="4" id="KW-0732">Signal</keyword>
<keyword evidence="3" id="KW-0812">Transmembrane</keyword>
<gene>
    <name evidence="6" type="ORF">JKP88DRAFT_206005</name>
</gene>
<evidence type="ECO:0000256" key="2">
    <source>
        <dbReference type="ARBA" id="ARBA00023145"/>
    </source>
</evidence>
<comment type="caution">
    <text evidence="6">The sequence shown here is derived from an EMBL/GenBank/DDBJ whole genome shotgun (WGS) entry which is preliminary data.</text>
</comment>
<keyword evidence="3" id="KW-0472">Membrane</keyword>
<dbReference type="Proteomes" id="UP000664859">
    <property type="component" value="Unassembled WGS sequence"/>
</dbReference>
<evidence type="ECO:0000313" key="7">
    <source>
        <dbReference type="Proteomes" id="UP000664859"/>
    </source>
</evidence>
<dbReference type="OrthoDB" id="190265at2759"/>
<dbReference type="PANTHER" id="PTHR12411">
    <property type="entry name" value="CYSTEINE PROTEASE FAMILY C1-RELATED"/>
    <property type="match status" value="1"/>
</dbReference>
<comment type="similarity">
    <text evidence="1">Belongs to the peptidase C1 family.</text>
</comment>
<feature type="domain" description="Peptidase C1A papain C-terminal" evidence="5">
    <location>
        <begin position="48"/>
        <end position="293"/>
    </location>
</feature>
<name>A0A835ZAR1_9STRA</name>
<dbReference type="InterPro" id="IPR000668">
    <property type="entry name" value="Peptidase_C1A_C"/>
</dbReference>
<reference evidence="6" key="1">
    <citation type="submission" date="2021-02" db="EMBL/GenBank/DDBJ databases">
        <title>First Annotated Genome of the Yellow-green Alga Tribonema minus.</title>
        <authorList>
            <person name="Mahan K.M."/>
        </authorList>
    </citation>
    <scope>NUCLEOTIDE SEQUENCE</scope>
    <source>
        <strain evidence="6">UTEX B ZZ1240</strain>
    </source>
</reference>
<proteinExistence type="inferred from homology"/>
<keyword evidence="2" id="KW-0865">Zymogen</keyword>
<protein>
    <recommendedName>
        <fullName evidence="5">Peptidase C1A papain C-terminal domain-containing protein</fullName>
    </recommendedName>
</protein>
<evidence type="ECO:0000313" key="6">
    <source>
        <dbReference type="EMBL" id="KAG5189598.1"/>
    </source>
</evidence>
<evidence type="ECO:0000256" key="1">
    <source>
        <dbReference type="ARBA" id="ARBA00008455"/>
    </source>
</evidence>
<accession>A0A835ZAR1</accession>
<dbReference type="AlphaFoldDB" id="A0A835ZAR1"/>
<dbReference type="FunFam" id="3.90.70.10:FF:000117">
    <property type="entry name" value="Probable papain cysteine protease"/>
    <property type="match status" value="1"/>
</dbReference>
<feature type="chain" id="PRO_5032683819" description="Peptidase C1A papain C-terminal domain-containing protein" evidence="4">
    <location>
        <begin position="17"/>
        <end position="430"/>
    </location>
</feature>
<dbReference type="InterPro" id="IPR013128">
    <property type="entry name" value="Peptidase_C1A"/>
</dbReference>
<dbReference type="SMART" id="SM00645">
    <property type="entry name" value="Pept_C1"/>
    <property type="match status" value="1"/>
</dbReference>
<evidence type="ECO:0000256" key="4">
    <source>
        <dbReference type="SAM" id="SignalP"/>
    </source>
</evidence>
<keyword evidence="7" id="KW-1185">Reference proteome</keyword>
<feature type="signal peptide" evidence="4">
    <location>
        <begin position="1"/>
        <end position="16"/>
    </location>
</feature>